<organism evidence="2 3">
    <name type="scientific">Paenibacillus macquariensis</name>
    <dbReference type="NCBI Taxonomy" id="948756"/>
    <lineage>
        <taxon>Bacteria</taxon>
        <taxon>Bacillati</taxon>
        <taxon>Bacillota</taxon>
        <taxon>Bacilli</taxon>
        <taxon>Bacillales</taxon>
        <taxon>Paenibacillaceae</taxon>
        <taxon>Paenibacillus</taxon>
    </lineage>
</organism>
<dbReference type="PANTHER" id="PTHR39203">
    <property type="entry name" value="CYTOPLASMIC PROTEIN-RELATED"/>
    <property type="match status" value="1"/>
</dbReference>
<comment type="caution">
    <text evidence="2">The sequence shown here is derived from an EMBL/GenBank/DDBJ whole genome shotgun (WGS) entry which is preliminary data.</text>
</comment>
<dbReference type="SMART" id="SM01022">
    <property type="entry name" value="ASCH"/>
    <property type="match status" value="1"/>
</dbReference>
<dbReference type="RefSeq" id="WP_068580635.1">
    <property type="nucleotide sequence ID" value="NZ_FTNK01000002.1"/>
</dbReference>
<reference evidence="2 3" key="1">
    <citation type="submission" date="2017-01" db="EMBL/GenBank/DDBJ databases">
        <authorList>
            <person name="Varghese N."/>
            <person name="Submissions S."/>
        </authorList>
    </citation>
    <scope>NUCLEOTIDE SEQUENCE [LARGE SCALE GENOMIC DNA]</scope>
    <source>
        <strain evidence="2 3">ATCC 23464</strain>
    </source>
</reference>
<name>A0ABY1JME0_9BACL</name>
<dbReference type="Gene3D" id="3.10.400.10">
    <property type="entry name" value="Sulfate adenylyltransferase"/>
    <property type="match status" value="1"/>
</dbReference>
<gene>
    <name evidence="2" type="ORF">SAMN05421578_10292</name>
</gene>
<dbReference type="PANTHER" id="PTHR39203:SF1">
    <property type="entry name" value="CYTOPLASMIC PROTEIN"/>
    <property type="match status" value="1"/>
</dbReference>
<dbReference type="InterPro" id="IPR009326">
    <property type="entry name" value="DUF984"/>
</dbReference>
<proteinExistence type="predicted"/>
<dbReference type="Pfam" id="PF04266">
    <property type="entry name" value="ASCH"/>
    <property type="match status" value="1"/>
</dbReference>
<accession>A0ABY1JME0</accession>
<dbReference type="InterPro" id="IPR007374">
    <property type="entry name" value="ASCH_domain"/>
</dbReference>
<dbReference type="Proteomes" id="UP000186666">
    <property type="component" value="Unassembled WGS sequence"/>
</dbReference>
<dbReference type="EMBL" id="FTNK01000002">
    <property type="protein sequence ID" value="SIQ46077.1"/>
    <property type="molecule type" value="Genomic_DNA"/>
</dbReference>
<feature type="domain" description="ASCH" evidence="1">
    <location>
        <begin position="4"/>
        <end position="126"/>
    </location>
</feature>
<keyword evidence="3" id="KW-1185">Reference proteome</keyword>
<dbReference type="InterPro" id="IPR015947">
    <property type="entry name" value="PUA-like_sf"/>
</dbReference>
<evidence type="ECO:0000313" key="2">
    <source>
        <dbReference type="EMBL" id="SIQ46077.1"/>
    </source>
</evidence>
<sequence>MKSLTFWSSHIDDETLLNEVMAGLKTATCTPMIWYYNNPEEEPTEVGDYIAVFNNHGIHRCTIQITENYEIPYGMIDIRVAKGENYTSLEEFIDDHNKCWEYDFLDAGIALTEDTVIVVEHFKLIEVI</sequence>
<protein>
    <submittedName>
        <fullName evidence="2">Uncharacterized protein YhfF</fullName>
    </submittedName>
</protein>
<dbReference type="SUPFAM" id="SSF88697">
    <property type="entry name" value="PUA domain-like"/>
    <property type="match status" value="1"/>
</dbReference>
<evidence type="ECO:0000313" key="3">
    <source>
        <dbReference type="Proteomes" id="UP000186666"/>
    </source>
</evidence>
<evidence type="ECO:0000259" key="1">
    <source>
        <dbReference type="SMART" id="SM01022"/>
    </source>
</evidence>